<evidence type="ECO:0000313" key="3">
    <source>
        <dbReference type="EMBL" id="QKS57453.1"/>
    </source>
</evidence>
<dbReference type="Proteomes" id="UP000247790">
    <property type="component" value="Unassembled WGS sequence"/>
</dbReference>
<keyword evidence="1" id="KW-0812">Transmembrane</keyword>
<organism evidence="2 4">
    <name type="scientific">Paenibacillus barcinonensis</name>
    <dbReference type="NCBI Taxonomy" id="198119"/>
    <lineage>
        <taxon>Bacteria</taxon>
        <taxon>Bacillati</taxon>
        <taxon>Bacillota</taxon>
        <taxon>Bacilli</taxon>
        <taxon>Bacillales</taxon>
        <taxon>Paenibacillaceae</taxon>
        <taxon>Paenibacillus</taxon>
    </lineage>
</organism>
<evidence type="ECO:0000313" key="2">
    <source>
        <dbReference type="EMBL" id="PYE50774.1"/>
    </source>
</evidence>
<dbReference type="OrthoDB" id="6194834at2"/>
<protein>
    <submittedName>
        <fullName evidence="2">Uncharacterized protein</fullName>
    </submittedName>
</protein>
<reference evidence="2 4" key="1">
    <citation type="submission" date="2018-06" db="EMBL/GenBank/DDBJ databases">
        <title>Genomic Encyclopedia of Type Strains, Phase III (KMG-III): the genomes of soil and plant-associated and newly described type strains.</title>
        <authorList>
            <person name="Whitman W."/>
        </authorList>
    </citation>
    <scope>NUCLEOTIDE SEQUENCE [LARGE SCALE GENOMIC DNA]</scope>
    <source>
        <strain evidence="2 4">CECT 7022</strain>
    </source>
</reference>
<keyword evidence="5" id="KW-1185">Reference proteome</keyword>
<evidence type="ECO:0000313" key="4">
    <source>
        <dbReference type="Proteomes" id="UP000247790"/>
    </source>
</evidence>
<evidence type="ECO:0000256" key="1">
    <source>
        <dbReference type="SAM" id="Phobius"/>
    </source>
</evidence>
<name>A0A2V4WRK2_PAEBA</name>
<dbReference type="EMBL" id="QJSW01000003">
    <property type="protein sequence ID" value="PYE50774.1"/>
    <property type="molecule type" value="Genomic_DNA"/>
</dbReference>
<evidence type="ECO:0000313" key="5">
    <source>
        <dbReference type="Proteomes" id="UP000509327"/>
    </source>
</evidence>
<proteinExistence type="predicted"/>
<sequence length="128" mass="14929">MQKNSLRKWVMWVLLGTALLIILSLLSILNNVGYSNVKQIIRLQTSGPSILRIEHPTEGMERYLTKDQDNPQERLKSRMTREGWIYEQQEGNGYFFTKGNQQAIVTLRKWNHFYVIYSIKAGIVNLEG</sequence>
<keyword evidence="1" id="KW-1133">Transmembrane helix</keyword>
<dbReference type="RefSeq" id="WP_110895729.1">
    <property type="nucleotide sequence ID" value="NZ_CP054614.1"/>
</dbReference>
<dbReference type="EMBL" id="CP054614">
    <property type="protein sequence ID" value="QKS57453.1"/>
    <property type="molecule type" value="Genomic_DNA"/>
</dbReference>
<feature type="transmembrane region" description="Helical" evidence="1">
    <location>
        <begin position="9"/>
        <end position="29"/>
    </location>
</feature>
<dbReference type="Proteomes" id="UP000509327">
    <property type="component" value="Chromosome"/>
</dbReference>
<gene>
    <name evidence="2" type="ORF">DFQ00_103192</name>
    <name evidence="3" type="ORF">HUB98_14820</name>
</gene>
<reference evidence="3 5" key="2">
    <citation type="submission" date="2020-06" db="EMBL/GenBank/DDBJ databases">
        <title>Complete genome of Paenibacillus barcinonensis KACC11450.</title>
        <authorList>
            <person name="Kim M."/>
            <person name="Park Y.-J."/>
            <person name="Shin J.-H."/>
        </authorList>
    </citation>
    <scope>NUCLEOTIDE SEQUENCE [LARGE SCALE GENOMIC DNA]</scope>
    <source>
        <strain evidence="3 5">KACC11450</strain>
    </source>
</reference>
<keyword evidence="1" id="KW-0472">Membrane</keyword>
<dbReference type="AlphaFoldDB" id="A0A2V4WRK2"/>
<accession>A0A2V4WRK2</accession>